<evidence type="ECO:0000313" key="2">
    <source>
        <dbReference type="Proteomes" id="UP000075880"/>
    </source>
</evidence>
<organism evidence="1 2">
    <name type="scientific">Anopheles atroparvus</name>
    <name type="common">European mosquito</name>
    <dbReference type="NCBI Taxonomy" id="41427"/>
    <lineage>
        <taxon>Eukaryota</taxon>
        <taxon>Metazoa</taxon>
        <taxon>Ecdysozoa</taxon>
        <taxon>Arthropoda</taxon>
        <taxon>Hexapoda</taxon>
        <taxon>Insecta</taxon>
        <taxon>Pterygota</taxon>
        <taxon>Neoptera</taxon>
        <taxon>Endopterygota</taxon>
        <taxon>Diptera</taxon>
        <taxon>Nematocera</taxon>
        <taxon>Culicoidea</taxon>
        <taxon>Culicidae</taxon>
        <taxon>Anophelinae</taxon>
        <taxon>Anopheles</taxon>
    </lineage>
</organism>
<reference evidence="1" key="1">
    <citation type="submission" date="2024-04" db="UniProtKB">
        <authorList>
            <consortium name="EnsemblMetazoa"/>
        </authorList>
    </citation>
    <scope>IDENTIFICATION</scope>
    <source>
        <strain evidence="1">EBRO</strain>
    </source>
</reference>
<sequence length="245" mass="28221">MANEINGDNLPEVQVEEVDNEINIVEENVPAPPQTFEPSLSTILEENSVPDDNGSTGRFEKLARPKRKHLEETLSKYGQYLKGETVERIQTQIREQGGNLVKLRRKKHVDDAVRRGSSKSQEIYGKLQTKLRKVAFDTLAERMFEKLPEMILSMEQQTAENMPSATKCLWQTLQCTLIARLGPPANEHEERMFRHICFGLTKFVETIIENVPNDQREFGMLETADRPRYSEEVELGRKALKEHNR</sequence>
<proteinExistence type="predicted"/>
<protein>
    <submittedName>
        <fullName evidence="1">Uncharacterized protein</fullName>
    </submittedName>
</protein>
<name>A0AAG5CUT0_ANOAO</name>
<dbReference type="EnsemblMetazoa" id="ENSAATROPT002375">
    <property type="protein sequence ID" value="ENSAATROPP002278"/>
    <property type="gene ID" value="ENSAATROPG001870"/>
</dbReference>
<keyword evidence="2" id="KW-1185">Reference proteome</keyword>
<accession>A0AAG5CUT0</accession>
<dbReference type="Proteomes" id="UP000075880">
    <property type="component" value="Unassembled WGS sequence"/>
</dbReference>
<evidence type="ECO:0000313" key="1">
    <source>
        <dbReference type="EnsemblMetazoa" id="ENSAATROPP002278"/>
    </source>
</evidence>
<dbReference type="AlphaFoldDB" id="A0AAG5CUT0"/>